<gene>
    <name evidence="2" type="ORF">E2562_011684</name>
</gene>
<evidence type="ECO:0000313" key="2">
    <source>
        <dbReference type="EMBL" id="KAF0911684.1"/>
    </source>
</evidence>
<organism evidence="2 3">
    <name type="scientific">Oryza meyeriana var. granulata</name>
    <dbReference type="NCBI Taxonomy" id="110450"/>
    <lineage>
        <taxon>Eukaryota</taxon>
        <taxon>Viridiplantae</taxon>
        <taxon>Streptophyta</taxon>
        <taxon>Embryophyta</taxon>
        <taxon>Tracheophyta</taxon>
        <taxon>Spermatophyta</taxon>
        <taxon>Magnoliopsida</taxon>
        <taxon>Liliopsida</taxon>
        <taxon>Poales</taxon>
        <taxon>Poaceae</taxon>
        <taxon>BOP clade</taxon>
        <taxon>Oryzoideae</taxon>
        <taxon>Oryzeae</taxon>
        <taxon>Oryzinae</taxon>
        <taxon>Oryza</taxon>
        <taxon>Oryza meyeriana</taxon>
    </lineage>
</organism>
<dbReference type="Proteomes" id="UP000479710">
    <property type="component" value="Unassembled WGS sequence"/>
</dbReference>
<reference evidence="2 3" key="1">
    <citation type="submission" date="2019-11" db="EMBL/GenBank/DDBJ databases">
        <title>Whole genome sequence of Oryza granulata.</title>
        <authorList>
            <person name="Li W."/>
        </authorList>
    </citation>
    <scope>NUCLEOTIDE SEQUENCE [LARGE SCALE GENOMIC DNA]</scope>
    <source>
        <strain evidence="3">cv. Menghai</strain>
        <tissue evidence="2">Leaf</tissue>
    </source>
</reference>
<dbReference type="AlphaFoldDB" id="A0A6G1DHK1"/>
<feature type="region of interest" description="Disordered" evidence="1">
    <location>
        <begin position="59"/>
        <end position="100"/>
    </location>
</feature>
<proteinExistence type="predicted"/>
<evidence type="ECO:0000313" key="3">
    <source>
        <dbReference type="Proteomes" id="UP000479710"/>
    </source>
</evidence>
<keyword evidence="3" id="KW-1185">Reference proteome</keyword>
<evidence type="ECO:0000256" key="1">
    <source>
        <dbReference type="SAM" id="MobiDB-lite"/>
    </source>
</evidence>
<sequence>MMRSKQELTPKCVPVAVECRRRRGKATAGEIRTGGVGCVGDPAEEAKSAGGGCEIRDRVRRRSGRGQRREARRGEGACVAGKTARKEGIRGQQITSLQPP</sequence>
<comment type="caution">
    <text evidence="2">The sequence shown here is derived from an EMBL/GenBank/DDBJ whole genome shotgun (WGS) entry which is preliminary data.</text>
</comment>
<protein>
    <submittedName>
        <fullName evidence="2">Uncharacterized protein</fullName>
    </submittedName>
</protein>
<accession>A0A6G1DHK1</accession>
<dbReference type="EMBL" id="SPHZ02000006">
    <property type="protein sequence ID" value="KAF0911684.1"/>
    <property type="molecule type" value="Genomic_DNA"/>
</dbReference>
<name>A0A6G1DHK1_9ORYZ</name>